<feature type="transmembrane region" description="Helical" evidence="1">
    <location>
        <begin position="102"/>
        <end position="125"/>
    </location>
</feature>
<keyword evidence="3" id="KW-1185">Reference proteome</keyword>
<evidence type="ECO:0000313" key="2">
    <source>
        <dbReference type="EMBL" id="SOC58233.1"/>
    </source>
</evidence>
<proteinExistence type="predicted"/>
<evidence type="ECO:0000256" key="1">
    <source>
        <dbReference type="SAM" id="Phobius"/>
    </source>
</evidence>
<sequence length="189" mass="19159">MAEVGEPADAAWATAGWFGWRYAACGLGWGVVVGGATGVLVGVVLAMVLAWESTGGLTAWIGLAVSLPLMGLVYGAALGGVAGGPGGLVNAVVQPRVRGERAGWWSSWLISAAAALGTVLALAVWQVGRGVVDPPEGMSRVAEAGGITLWAVPSAVVGGWLVARTNRGLRRRGQGEAWLSPAASRTTVF</sequence>
<dbReference type="EMBL" id="OBQK01000026">
    <property type="protein sequence ID" value="SOC58233.1"/>
    <property type="molecule type" value="Genomic_DNA"/>
</dbReference>
<protein>
    <submittedName>
        <fullName evidence="2">Uncharacterized protein</fullName>
    </submittedName>
</protein>
<accession>A0A285VW95</accession>
<organism evidence="2 3">
    <name type="scientific">Ornithinimicrobium cerasi</name>
    <dbReference type="NCBI Taxonomy" id="2248773"/>
    <lineage>
        <taxon>Bacteria</taxon>
        <taxon>Bacillati</taxon>
        <taxon>Actinomycetota</taxon>
        <taxon>Actinomycetes</taxon>
        <taxon>Micrococcales</taxon>
        <taxon>Ornithinimicrobiaceae</taxon>
        <taxon>Ornithinimicrobium</taxon>
    </lineage>
</organism>
<keyword evidence="1" id="KW-0812">Transmembrane</keyword>
<dbReference type="Proteomes" id="UP000219688">
    <property type="component" value="Unassembled WGS sequence"/>
</dbReference>
<feature type="transmembrane region" description="Helical" evidence="1">
    <location>
        <begin position="57"/>
        <end position="81"/>
    </location>
</feature>
<name>A0A285VW95_9MICO</name>
<dbReference type="AlphaFoldDB" id="A0A285VW95"/>
<reference evidence="3" key="1">
    <citation type="submission" date="2017-08" db="EMBL/GenBank/DDBJ databases">
        <authorList>
            <person name="Varghese N."/>
            <person name="Submissions S."/>
        </authorList>
    </citation>
    <scope>NUCLEOTIDE SEQUENCE [LARGE SCALE GENOMIC DNA]</scope>
    <source>
        <strain evidence="3">USBA17B2</strain>
    </source>
</reference>
<keyword evidence="1" id="KW-1133">Transmembrane helix</keyword>
<keyword evidence="1" id="KW-0472">Membrane</keyword>
<evidence type="ECO:0000313" key="3">
    <source>
        <dbReference type="Proteomes" id="UP000219688"/>
    </source>
</evidence>
<dbReference type="RefSeq" id="WP_170955541.1">
    <property type="nucleotide sequence ID" value="NZ_OBQK01000026.1"/>
</dbReference>
<feature type="transmembrane region" description="Helical" evidence="1">
    <location>
        <begin position="145"/>
        <end position="163"/>
    </location>
</feature>
<feature type="transmembrane region" description="Helical" evidence="1">
    <location>
        <begin position="27"/>
        <end position="51"/>
    </location>
</feature>
<gene>
    <name evidence="2" type="ORF">SAMN05421879_1263</name>
</gene>